<organism evidence="1 2">
    <name type="scientific">Arcicella aurantiaca</name>
    <dbReference type="NCBI Taxonomy" id="591202"/>
    <lineage>
        <taxon>Bacteria</taxon>
        <taxon>Pseudomonadati</taxon>
        <taxon>Bacteroidota</taxon>
        <taxon>Cytophagia</taxon>
        <taxon>Cytophagales</taxon>
        <taxon>Flectobacillaceae</taxon>
        <taxon>Arcicella</taxon>
    </lineage>
</organism>
<dbReference type="Proteomes" id="UP000245489">
    <property type="component" value="Unassembled WGS sequence"/>
</dbReference>
<accession>A0A316DH29</accession>
<gene>
    <name evidence="1" type="ORF">LV89_04471</name>
</gene>
<dbReference type="RefSeq" id="WP_229201578.1">
    <property type="nucleotide sequence ID" value="NZ_QGGO01000037.1"/>
</dbReference>
<reference evidence="1 2" key="1">
    <citation type="submission" date="2018-05" db="EMBL/GenBank/DDBJ databases">
        <title>Genomic Encyclopedia of Archaeal and Bacterial Type Strains, Phase II (KMG-II): from individual species to whole genera.</title>
        <authorList>
            <person name="Goeker M."/>
        </authorList>
    </citation>
    <scope>NUCLEOTIDE SEQUENCE [LARGE SCALE GENOMIC DNA]</scope>
    <source>
        <strain evidence="1 2">DSM 22214</strain>
    </source>
</reference>
<evidence type="ECO:0008006" key="3">
    <source>
        <dbReference type="Google" id="ProtNLM"/>
    </source>
</evidence>
<sequence length="263" mass="31504">MTTLPQNDDLDIAKLSSVFSDTTNSYKFYWFLSILDSLQENDNTLISYNDIAVRMIANVWYPLNYFKLSFGKQDGFKQVAEFVNDKIKIDDKVNSPQLFSQINSKMNEEELKELSHRIRELLRWVPYRFIRPYFSEETRGFPDHQVNNKIIELCNQNFENNSQKVIYRFHANHIELNQNWIQYFNKHQIIIRGFIFWHLIKFLQKNNPNVVGLSEKLEKPQQRNLKQANTFWKDYLKENSQLKCIYTGQNITVQNMSLDHFLP</sequence>
<keyword evidence="2" id="KW-1185">Reference proteome</keyword>
<name>A0A316DH29_9BACT</name>
<proteinExistence type="predicted"/>
<protein>
    <recommendedName>
        <fullName evidence="3">HNH endonuclease</fullName>
    </recommendedName>
</protein>
<dbReference type="AlphaFoldDB" id="A0A316DH29"/>
<dbReference type="EMBL" id="QGGO01000037">
    <property type="protein sequence ID" value="PWK17185.1"/>
    <property type="molecule type" value="Genomic_DNA"/>
</dbReference>
<evidence type="ECO:0000313" key="2">
    <source>
        <dbReference type="Proteomes" id="UP000245489"/>
    </source>
</evidence>
<evidence type="ECO:0000313" key="1">
    <source>
        <dbReference type="EMBL" id="PWK17185.1"/>
    </source>
</evidence>
<comment type="caution">
    <text evidence="1">The sequence shown here is derived from an EMBL/GenBank/DDBJ whole genome shotgun (WGS) entry which is preliminary data.</text>
</comment>